<protein>
    <submittedName>
        <fullName evidence="2">Uncharacterized protein</fullName>
    </submittedName>
</protein>
<evidence type="ECO:0000256" key="1">
    <source>
        <dbReference type="SAM" id="MobiDB-lite"/>
    </source>
</evidence>
<comment type="caution">
    <text evidence="2">The sequence shown here is derived from an EMBL/GenBank/DDBJ whole genome shotgun (WGS) entry which is preliminary data.</text>
</comment>
<dbReference type="AlphaFoldDB" id="A0A9N9W3A1"/>
<gene>
    <name evidence="2" type="ORF">CSOL1703_00003700</name>
</gene>
<evidence type="ECO:0000313" key="3">
    <source>
        <dbReference type="Proteomes" id="UP000775872"/>
    </source>
</evidence>
<reference evidence="2" key="1">
    <citation type="submission" date="2021-10" db="EMBL/GenBank/DDBJ databases">
        <authorList>
            <person name="Piombo E."/>
        </authorList>
    </citation>
    <scope>NUCLEOTIDE SEQUENCE</scope>
</reference>
<dbReference type="SUPFAM" id="SSF54637">
    <property type="entry name" value="Thioesterase/thiol ester dehydrase-isomerase"/>
    <property type="match status" value="1"/>
</dbReference>
<evidence type="ECO:0000313" key="2">
    <source>
        <dbReference type="EMBL" id="CAH0039602.1"/>
    </source>
</evidence>
<dbReference type="Gene3D" id="3.10.129.10">
    <property type="entry name" value="Hotdog Thioesterase"/>
    <property type="match status" value="1"/>
</dbReference>
<name>A0A9N9W3A1_9HYPO</name>
<feature type="compositionally biased region" description="Basic residues" evidence="1">
    <location>
        <begin position="1"/>
        <end position="10"/>
    </location>
</feature>
<feature type="region of interest" description="Disordered" evidence="1">
    <location>
        <begin position="1"/>
        <end position="32"/>
    </location>
</feature>
<proteinExistence type="predicted"/>
<keyword evidence="3" id="KW-1185">Reference proteome</keyword>
<accession>A0A9N9W3A1</accession>
<organism evidence="2 3">
    <name type="scientific">Clonostachys solani</name>
    <dbReference type="NCBI Taxonomy" id="160281"/>
    <lineage>
        <taxon>Eukaryota</taxon>
        <taxon>Fungi</taxon>
        <taxon>Dikarya</taxon>
        <taxon>Ascomycota</taxon>
        <taxon>Pezizomycotina</taxon>
        <taxon>Sordariomycetes</taxon>
        <taxon>Hypocreomycetidae</taxon>
        <taxon>Hypocreales</taxon>
        <taxon>Bionectriaceae</taxon>
        <taxon>Clonostachys</taxon>
    </lineage>
</organism>
<sequence>MVPPHLKHQVNPRLSPHISGHPAPPPAAPKPLITEENVCPPSLSSRWLSDLRAQAQIRISTEGQGPTVNSARRVLSHLHENWLDLLAGSEGYLVGPRWTGLANQQISWGDMGHVNNVMYNRFAESSRLNYLRGFALASDEEHKQFWLELITPRSIGWILKSIRTEYKCVSLLNDSYYYCFAISFINQTLTLPQPLFYPDNITVLHRLVNRPDKDTEKILMEAVIISNEKQRVAARCYEELVVYDYRLGQRTNLRPFMVEALQETYDLQEKNRGKTTTHVLKLQESISPPSS</sequence>
<dbReference type="Proteomes" id="UP000775872">
    <property type="component" value="Unassembled WGS sequence"/>
</dbReference>
<dbReference type="Pfam" id="PF13279">
    <property type="entry name" value="4HBT_2"/>
    <property type="match status" value="1"/>
</dbReference>
<dbReference type="InterPro" id="IPR029069">
    <property type="entry name" value="HotDog_dom_sf"/>
</dbReference>
<dbReference type="EMBL" id="CABFOC020000002">
    <property type="protein sequence ID" value="CAH0039602.1"/>
    <property type="molecule type" value="Genomic_DNA"/>
</dbReference>
<dbReference type="OrthoDB" id="5538558at2759"/>